<dbReference type="UniPathway" id="UPA00382"/>
<accession>A0A328DK76</accession>
<comment type="pathway">
    <text evidence="17">Lipid metabolism; oxylipin biosynthesis.</text>
</comment>
<dbReference type="GO" id="GO:0031408">
    <property type="term" value="P:oxylipin biosynthetic process"/>
    <property type="evidence" value="ECO:0007669"/>
    <property type="project" value="UniProtKB-UniRule"/>
</dbReference>
<feature type="domain" description="Lipoxygenase" evidence="20">
    <location>
        <begin position="261"/>
        <end position="969"/>
    </location>
</feature>
<keyword evidence="10" id="KW-0809">Transit peptide</keyword>
<dbReference type="GO" id="GO:0009507">
    <property type="term" value="C:chloroplast"/>
    <property type="evidence" value="ECO:0007669"/>
    <property type="project" value="UniProtKB-SubCell"/>
</dbReference>
<dbReference type="EMBL" id="NQVE01000125">
    <property type="protein sequence ID" value="RAL45846.1"/>
    <property type="molecule type" value="Genomic_DNA"/>
</dbReference>
<comment type="function">
    <text evidence="17">Plant lipoxygenase may be involved in a number of diverse aspects of plant physiology including growth and development, pest resistance, and senescence or responses to wounding.</text>
</comment>
<dbReference type="GO" id="GO:0006633">
    <property type="term" value="P:fatty acid biosynthetic process"/>
    <property type="evidence" value="ECO:0007669"/>
    <property type="project" value="UniProtKB-KW"/>
</dbReference>
<dbReference type="FunFam" id="1.20.245.10:FF:000002">
    <property type="entry name" value="Lipoxygenase"/>
    <property type="match status" value="1"/>
</dbReference>
<evidence type="ECO:0000256" key="9">
    <source>
        <dbReference type="ARBA" id="ARBA00022832"/>
    </source>
</evidence>
<keyword evidence="15 17" id="KW-0275">Fatty acid biosynthesis</keyword>
<dbReference type="InterPro" id="IPR001246">
    <property type="entry name" value="LipOase_plant"/>
</dbReference>
<dbReference type="Pfam" id="PF00305">
    <property type="entry name" value="Lipoxygenase"/>
    <property type="match status" value="1"/>
</dbReference>
<dbReference type="InterPro" id="IPR027433">
    <property type="entry name" value="Lipoxygenase_dom_3"/>
</dbReference>
<dbReference type="InterPro" id="IPR036392">
    <property type="entry name" value="PLAT/LH2_dom_sf"/>
</dbReference>
<dbReference type="InterPro" id="IPR013819">
    <property type="entry name" value="LipOase_C"/>
</dbReference>
<comment type="caution">
    <text evidence="21">The sequence shown here is derived from an EMBL/GenBank/DDBJ whole genome shotgun (WGS) entry which is preliminary data.</text>
</comment>
<comment type="subcellular location">
    <subcellularLocation>
        <location evidence="1">Plastid</location>
        <location evidence="1">Chloroplast</location>
    </subcellularLocation>
</comment>
<evidence type="ECO:0000256" key="2">
    <source>
        <dbReference type="ARBA" id="ARBA00009419"/>
    </source>
</evidence>
<dbReference type="Gene3D" id="4.10.372.10">
    <property type="entry name" value="Lipoxygenase-1, Domain 3"/>
    <property type="match status" value="1"/>
</dbReference>
<evidence type="ECO:0000259" key="19">
    <source>
        <dbReference type="PROSITE" id="PS50095"/>
    </source>
</evidence>
<evidence type="ECO:0000256" key="15">
    <source>
        <dbReference type="ARBA" id="ARBA00023160"/>
    </source>
</evidence>
<keyword evidence="22" id="KW-1185">Reference proteome</keyword>
<feature type="region of interest" description="Disordered" evidence="18">
    <location>
        <begin position="165"/>
        <end position="185"/>
    </location>
</feature>
<evidence type="ECO:0000256" key="5">
    <source>
        <dbReference type="ARBA" id="ARBA00022528"/>
    </source>
</evidence>
<evidence type="ECO:0000256" key="11">
    <source>
        <dbReference type="ARBA" id="ARBA00022964"/>
    </source>
</evidence>
<organism evidence="21 22">
    <name type="scientific">Cuscuta australis</name>
    <dbReference type="NCBI Taxonomy" id="267555"/>
    <lineage>
        <taxon>Eukaryota</taxon>
        <taxon>Viridiplantae</taxon>
        <taxon>Streptophyta</taxon>
        <taxon>Embryophyta</taxon>
        <taxon>Tracheophyta</taxon>
        <taxon>Spermatophyta</taxon>
        <taxon>Magnoliopsida</taxon>
        <taxon>eudicotyledons</taxon>
        <taxon>Gunneridae</taxon>
        <taxon>Pentapetalae</taxon>
        <taxon>asterids</taxon>
        <taxon>lamiids</taxon>
        <taxon>Solanales</taxon>
        <taxon>Convolvulaceae</taxon>
        <taxon>Cuscuteae</taxon>
        <taxon>Cuscuta</taxon>
        <taxon>Cuscuta subgen. Grammica</taxon>
        <taxon>Cuscuta sect. Cleistogrammica</taxon>
    </lineage>
</organism>
<evidence type="ECO:0000256" key="7">
    <source>
        <dbReference type="ARBA" id="ARBA00022723"/>
    </source>
</evidence>
<dbReference type="PANTHER" id="PTHR11771">
    <property type="entry name" value="LIPOXYGENASE"/>
    <property type="match status" value="1"/>
</dbReference>
<dbReference type="GO" id="GO:0046872">
    <property type="term" value="F:metal ion binding"/>
    <property type="evidence" value="ECO:0007669"/>
    <property type="project" value="UniProtKB-UniRule"/>
</dbReference>
<keyword evidence="11" id="KW-0223">Dioxygenase</keyword>
<keyword evidence="5" id="KW-0150">Chloroplast</keyword>
<comment type="subunit">
    <text evidence="3">Monomer.</text>
</comment>
<keyword evidence="14" id="KW-0443">Lipid metabolism</keyword>
<gene>
    <name evidence="21" type="ORF">DM860_006000</name>
</gene>
<dbReference type="Proteomes" id="UP000249390">
    <property type="component" value="Unassembled WGS sequence"/>
</dbReference>
<keyword evidence="4 17" id="KW-0444">Lipid biosynthesis</keyword>
<dbReference type="InterPro" id="IPR000907">
    <property type="entry name" value="LipOase"/>
</dbReference>
<evidence type="ECO:0000256" key="1">
    <source>
        <dbReference type="ARBA" id="ARBA00004229"/>
    </source>
</evidence>
<dbReference type="SUPFAM" id="SSF48484">
    <property type="entry name" value="Lipoxigenase"/>
    <property type="match status" value="1"/>
</dbReference>
<dbReference type="SUPFAM" id="SSF49723">
    <property type="entry name" value="Lipase/lipooxygenase domain (PLAT/LH2 domain)"/>
    <property type="match status" value="1"/>
</dbReference>
<evidence type="ECO:0000256" key="4">
    <source>
        <dbReference type="ARBA" id="ARBA00022516"/>
    </source>
</evidence>
<evidence type="ECO:0000256" key="14">
    <source>
        <dbReference type="ARBA" id="ARBA00023098"/>
    </source>
</evidence>
<dbReference type="InterPro" id="IPR020834">
    <property type="entry name" value="LipOase_CS"/>
</dbReference>
<dbReference type="PRINTS" id="PR00468">
    <property type="entry name" value="PLTLPOXGNASE"/>
</dbReference>
<evidence type="ECO:0000313" key="22">
    <source>
        <dbReference type="Proteomes" id="UP000249390"/>
    </source>
</evidence>
<dbReference type="GO" id="GO:0016165">
    <property type="term" value="F:linoleate 13S-lipoxygenase activity"/>
    <property type="evidence" value="ECO:0007669"/>
    <property type="project" value="UniProtKB-ARBA"/>
</dbReference>
<comment type="similarity">
    <text evidence="2 17">Belongs to the lipoxygenase family.</text>
</comment>
<dbReference type="EC" id="1.13.11.-" evidence="17"/>
<evidence type="ECO:0000259" key="20">
    <source>
        <dbReference type="PROSITE" id="PS51393"/>
    </source>
</evidence>
<dbReference type="Gene3D" id="3.10.450.60">
    <property type="match status" value="1"/>
</dbReference>
<dbReference type="PRINTS" id="PR00087">
    <property type="entry name" value="LIPOXYGENASE"/>
</dbReference>
<dbReference type="AlphaFoldDB" id="A0A328DK76"/>
<evidence type="ECO:0000256" key="8">
    <source>
        <dbReference type="ARBA" id="ARBA00022767"/>
    </source>
</evidence>
<evidence type="ECO:0000256" key="13">
    <source>
        <dbReference type="ARBA" id="ARBA00023004"/>
    </source>
</evidence>
<dbReference type="Gene3D" id="4.10.375.10">
    <property type="entry name" value="Lipoxygenase-1, Domain 2"/>
    <property type="match status" value="1"/>
</dbReference>
<keyword evidence="6" id="KW-0934">Plastid</keyword>
<keyword evidence="7" id="KW-0479">Metal-binding</keyword>
<feature type="domain" description="PLAT" evidence="19">
    <location>
        <begin position="134"/>
        <end position="258"/>
    </location>
</feature>
<dbReference type="PROSITE" id="PS50095">
    <property type="entry name" value="PLAT"/>
    <property type="match status" value="1"/>
</dbReference>
<dbReference type="GO" id="GO:0034440">
    <property type="term" value="P:lipid oxidation"/>
    <property type="evidence" value="ECO:0007669"/>
    <property type="project" value="InterPro"/>
</dbReference>
<evidence type="ECO:0000256" key="17">
    <source>
        <dbReference type="RuleBase" id="RU003975"/>
    </source>
</evidence>
<feature type="region of interest" description="Disordered" evidence="18">
    <location>
        <begin position="308"/>
        <end position="351"/>
    </location>
</feature>
<dbReference type="Pfam" id="PF01477">
    <property type="entry name" value="PLAT"/>
    <property type="match status" value="1"/>
</dbReference>
<evidence type="ECO:0000256" key="6">
    <source>
        <dbReference type="ARBA" id="ARBA00022640"/>
    </source>
</evidence>
<dbReference type="FunFam" id="3.10.450.60:FF:000005">
    <property type="entry name" value="Lipoxygenase"/>
    <property type="match status" value="1"/>
</dbReference>
<evidence type="ECO:0000256" key="10">
    <source>
        <dbReference type="ARBA" id="ARBA00022946"/>
    </source>
</evidence>
<sequence length="969" mass="107331">MLKPVQVTSTLPRYNNVGAFVVSGETTLAVASFPAVVLRPTSGKSRLRKTAGGSLGCGGRAGCRVIKAVASTTAVSEKVATSVKAVVTVQKPSGGILKHLSLSGGCDDLTDLLGKSLLLEIVAAQHDPNRRSIAPLLVQPHRGVTRRETVRKEAGAGRIHVEKGGETGREKNSIQGYAHRQGGAGSKDEEVKYECDLVIPKDFGEVGAILIENEHHQEMFVKKIVLDGLFHDGASLSINCDSWVHSKFDNSSKRAFFINKSYLPSQTPSGLKKLREIELAALRGDDTGECQKFDRIYDYDVYNDIGDPDGSDDGLRPVLGGKEHPYPRRCRTGRPLSTKDPSSESRSSSVYVPRDEALTEVKNLTFAGNTFYSVLHAVVPVIESILVDNLDMGFPHFPAIDDLYNNGFNIPSQQTGGILNGVVPRIIKSVADFGKHVFQFETPAMIDRNELSLTLSLSLSQGDKFSWYKDEEFSRQTLTGLNPCSIKLVKEWPLKSKLDPNVYGPPESAITKELIEKELTSSMTVDEAVKEKKLLVLDYHDLLLPLVNTVNEQEGTVLYASRTVFFLTETGCLRPLAIELTRPPVGGKPQWKQVFCQTWDATGSWLWKIAKAHVLAHDSGYHQLVSQWLRTHCAIEPYIIESNRQLSALHPIFRLLKPHFRYTMEINALARQVLINGNGIIESSFSPGKYSILLSSIAYKLEWQFDLQALRADLINRGLAEKDPTAPHGLKLAIEDYAFANDGLVLWDIIKEWVTDYVSHYYPDVSRVASNTELQAWWTEIRTVGHADKKDAAGWPELKTPNDLIEILTTMIWVCSGHHAAVNFGQYVFAGYFPNRPTIARTKMPTEDPTEKEWEDFMKTSEGALLECFPSQLQATKVMALLGVLSNHSPDEEYLGASPEPHWIEDPVINAAFERFGGRLKELEGIIDGRNQDRGLKNRCGAGILPYELLKPYSEPGVTGKGVPNSISI</sequence>
<evidence type="ECO:0000256" key="16">
    <source>
        <dbReference type="PROSITE-ProRule" id="PRU00152"/>
    </source>
</evidence>
<proteinExistence type="inferred from homology"/>
<dbReference type="InterPro" id="IPR001024">
    <property type="entry name" value="PLAT/LH2_dom"/>
</dbReference>
<keyword evidence="8 17" id="KW-0925">Oxylipin biosynthesis</keyword>
<protein>
    <recommendedName>
        <fullName evidence="17">Lipoxygenase</fullName>
        <ecNumber evidence="17">1.13.11.-</ecNumber>
    </recommendedName>
</protein>
<evidence type="ECO:0000256" key="3">
    <source>
        <dbReference type="ARBA" id="ARBA00011245"/>
    </source>
</evidence>
<keyword evidence="12" id="KW-0560">Oxidoreductase</keyword>
<dbReference type="PROSITE" id="PS51393">
    <property type="entry name" value="LIPOXYGENASE_3"/>
    <property type="match status" value="1"/>
</dbReference>
<comment type="caution">
    <text evidence="16">Lacks conserved residue(s) required for the propagation of feature annotation.</text>
</comment>
<dbReference type="Gene3D" id="2.60.60.20">
    <property type="entry name" value="PLAT/LH2 domain"/>
    <property type="match status" value="1"/>
</dbReference>
<keyword evidence="13" id="KW-0408">Iron</keyword>
<name>A0A328DK76_9ASTE</name>
<reference evidence="21 22" key="1">
    <citation type="submission" date="2018-06" db="EMBL/GenBank/DDBJ databases">
        <title>The Genome of Cuscuta australis (Dodder) Provides Insight into the Evolution of Plant Parasitism.</title>
        <authorList>
            <person name="Liu H."/>
        </authorList>
    </citation>
    <scope>NUCLEOTIDE SEQUENCE [LARGE SCALE GENOMIC DNA]</scope>
    <source>
        <strain evidence="22">cv. Yunnan</strain>
        <tissue evidence="21">Vines</tissue>
    </source>
</reference>
<keyword evidence="9" id="KW-0276">Fatty acid metabolism</keyword>
<dbReference type="InterPro" id="IPR036226">
    <property type="entry name" value="LipOase_C_sf"/>
</dbReference>
<dbReference type="Gene3D" id="1.20.245.10">
    <property type="entry name" value="Lipoxygenase-1, Domain 5"/>
    <property type="match status" value="1"/>
</dbReference>
<dbReference type="PROSITE" id="PS00081">
    <property type="entry name" value="LIPOXYGENASE_2"/>
    <property type="match status" value="1"/>
</dbReference>
<evidence type="ECO:0000256" key="18">
    <source>
        <dbReference type="SAM" id="MobiDB-lite"/>
    </source>
</evidence>
<dbReference type="SMART" id="SM00308">
    <property type="entry name" value="LH2"/>
    <property type="match status" value="1"/>
</dbReference>
<evidence type="ECO:0000313" key="21">
    <source>
        <dbReference type="EMBL" id="RAL45846.1"/>
    </source>
</evidence>
<evidence type="ECO:0000256" key="12">
    <source>
        <dbReference type="ARBA" id="ARBA00023002"/>
    </source>
</evidence>